<dbReference type="STRING" id="1149755.A0A2J6S5B9"/>
<keyword evidence="2" id="KW-1185">Reference proteome</keyword>
<dbReference type="Proteomes" id="UP000235786">
    <property type="component" value="Unassembled WGS sequence"/>
</dbReference>
<dbReference type="Pfam" id="PF26639">
    <property type="entry name" value="Het-6_barrel"/>
    <property type="match status" value="1"/>
</dbReference>
<organism evidence="1 2">
    <name type="scientific">Hyaloscypha variabilis (strain UAMH 11265 / GT02V1 / F)</name>
    <name type="common">Meliniomyces variabilis</name>
    <dbReference type="NCBI Taxonomy" id="1149755"/>
    <lineage>
        <taxon>Eukaryota</taxon>
        <taxon>Fungi</taxon>
        <taxon>Dikarya</taxon>
        <taxon>Ascomycota</taxon>
        <taxon>Pezizomycotina</taxon>
        <taxon>Leotiomycetes</taxon>
        <taxon>Helotiales</taxon>
        <taxon>Hyaloscyphaceae</taxon>
        <taxon>Hyaloscypha</taxon>
        <taxon>Hyaloscypha variabilis</taxon>
    </lineage>
</organism>
<evidence type="ECO:0000313" key="2">
    <source>
        <dbReference type="Proteomes" id="UP000235786"/>
    </source>
</evidence>
<dbReference type="EMBL" id="KZ613939">
    <property type="protein sequence ID" value="PMD45965.1"/>
    <property type="molecule type" value="Genomic_DNA"/>
</dbReference>
<protein>
    <submittedName>
        <fullName evidence="1">Uncharacterized protein</fullName>
    </submittedName>
</protein>
<proteinExistence type="predicted"/>
<gene>
    <name evidence="1" type="ORF">L207DRAFT_506956</name>
</gene>
<dbReference type="AlphaFoldDB" id="A0A2J6S5B9"/>
<accession>A0A2J6S5B9</accession>
<dbReference type="OrthoDB" id="2157530at2759"/>
<evidence type="ECO:0000313" key="1">
    <source>
        <dbReference type="EMBL" id="PMD45965.1"/>
    </source>
</evidence>
<sequence>MDKTERILDEREREMVEMERRWSVLQQLMQGLRGLKTEAMTLFMEAVSENFERKAFCGQKGYKGLVPTDAKEGDLLCVFLGSNLPSVVRKVEDGRYRLIGEAYIYGFMDGELMKVVGDQITLELC</sequence>
<reference evidence="1 2" key="1">
    <citation type="submission" date="2016-04" db="EMBL/GenBank/DDBJ databases">
        <title>A degradative enzymes factory behind the ericoid mycorrhizal symbiosis.</title>
        <authorList>
            <consortium name="DOE Joint Genome Institute"/>
            <person name="Martino E."/>
            <person name="Morin E."/>
            <person name="Grelet G."/>
            <person name="Kuo A."/>
            <person name="Kohler A."/>
            <person name="Daghino S."/>
            <person name="Barry K."/>
            <person name="Choi C."/>
            <person name="Cichocki N."/>
            <person name="Clum A."/>
            <person name="Copeland A."/>
            <person name="Hainaut M."/>
            <person name="Haridas S."/>
            <person name="Labutti K."/>
            <person name="Lindquist E."/>
            <person name="Lipzen A."/>
            <person name="Khouja H.-R."/>
            <person name="Murat C."/>
            <person name="Ohm R."/>
            <person name="Olson A."/>
            <person name="Spatafora J."/>
            <person name="Veneault-Fourrey C."/>
            <person name="Henrissat B."/>
            <person name="Grigoriev I."/>
            <person name="Martin F."/>
            <person name="Perotto S."/>
        </authorList>
    </citation>
    <scope>NUCLEOTIDE SEQUENCE [LARGE SCALE GENOMIC DNA]</scope>
    <source>
        <strain evidence="1 2">F</strain>
    </source>
</reference>
<name>A0A2J6S5B9_HYAVF</name>